<protein>
    <submittedName>
        <fullName evidence="9">TonB-dependent receptor</fullName>
    </submittedName>
</protein>
<evidence type="ECO:0000259" key="7">
    <source>
        <dbReference type="Pfam" id="PF00593"/>
    </source>
</evidence>
<evidence type="ECO:0000256" key="2">
    <source>
        <dbReference type="ARBA" id="ARBA00023136"/>
    </source>
</evidence>
<feature type="domain" description="TonB-dependent receptor-like beta-barrel" evidence="7">
    <location>
        <begin position="455"/>
        <end position="968"/>
    </location>
</feature>
<organism evidence="9">
    <name type="scientific">Coralloluteibacterium stylophorae</name>
    <dbReference type="NCBI Taxonomy" id="1776034"/>
    <lineage>
        <taxon>Bacteria</taxon>
        <taxon>Pseudomonadati</taxon>
        <taxon>Pseudomonadota</taxon>
        <taxon>Gammaproteobacteria</taxon>
        <taxon>Lysobacterales</taxon>
        <taxon>Lysobacteraceae</taxon>
        <taxon>Coralloluteibacterium</taxon>
    </lineage>
</organism>
<feature type="domain" description="TonB-dependent receptor plug" evidence="8">
    <location>
        <begin position="77"/>
        <end position="189"/>
    </location>
</feature>
<dbReference type="InterPro" id="IPR000531">
    <property type="entry name" value="Beta-barrel_TonB"/>
</dbReference>
<evidence type="ECO:0000256" key="1">
    <source>
        <dbReference type="ARBA" id="ARBA00004442"/>
    </source>
</evidence>
<dbReference type="EMBL" id="JAGQFT020000001">
    <property type="protein sequence ID" value="MBS7455567.1"/>
    <property type="molecule type" value="Genomic_DNA"/>
</dbReference>
<dbReference type="Gene3D" id="2.40.170.20">
    <property type="entry name" value="TonB-dependent receptor, beta-barrel domain"/>
    <property type="match status" value="1"/>
</dbReference>
<dbReference type="InterPro" id="IPR010104">
    <property type="entry name" value="TonB_rcpt_bac"/>
</dbReference>
<keyword evidence="3" id="KW-0998">Cell outer membrane</keyword>
<reference evidence="10 11" key="1">
    <citation type="journal article" date="2021" name="Microbiol. Resour. Announc.">
        <title>Draft Genome Sequence of Coralloluteibacterium stylophorae LMG 29479T.</title>
        <authorList>
            <person name="Karlyshev A.V."/>
            <person name="Kudryashova E.B."/>
            <person name="Ariskina E.V."/>
            <person name="Conroy A.P."/>
            <person name="Abidueva E.Y."/>
        </authorList>
    </citation>
    <scope>NUCLEOTIDE SEQUENCE [LARGE SCALE GENOMIC DNA]</scope>
    <source>
        <strain evidence="10 11">LMG 29479</strain>
    </source>
</reference>
<keyword evidence="2 4" id="KW-0472">Membrane</keyword>
<dbReference type="EMBL" id="JAGQFT010000233">
    <property type="protein sequence ID" value="MBR0564079.1"/>
    <property type="molecule type" value="Genomic_DNA"/>
</dbReference>
<evidence type="ECO:0000259" key="8">
    <source>
        <dbReference type="Pfam" id="PF07715"/>
    </source>
</evidence>
<keyword evidence="9" id="KW-0675">Receptor</keyword>
<evidence type="ECO:0000256" key="4">
    <source>
        <dbReference type="RuleBase" id="RU003357"/>
    </source>
</evidence>
<dbReference type="NCBIfam" id="TIGR01782">
    <property type="entry name" value="TonB-Xanth-Caul"/>
    <property type="match status" value="1"/>
</dbReference>
<dbReference type="InterPro" id="IPR036942">
    <property type="entry name" value="Beta-barrel_TonB_sf"/>
</dbReference>
<dbReference type="AlphaFoldDB" id="A0A8J7VW81"/>
<name>A0A8J7VW81_9GAMM</name>
<comment type="similarity">
    <text evidence="4">Belongs to the TonB-dependent receptor family.</text>
</comment>
<proteinExistence type="inferred from homology"/>
<dbReference type="PANTHER" id="PTHR40980">
    <property type="entry name" value="PLUG DOMAIN-CONTAINING PROTEIN"/>
    <property type="match status" value="1"/>
</dbReference>
<feature type="region of interest" description="Disordered" evidence="5">
    <location>
        <begin position="281"/>
        <end position="301"/>
    </location>
</feature>
<keyword evidence="11" id="KW-1185">Reference proteome</keyword>
<evidence type="ECO:0000256" key="3">
    <source>
        <dbReference type="ARBA" id="ARBA00023237"/>
    </source>
</evidence>
<dbReference type="Gene3D" id="2.170.130.10">
    <property type="entry name" value="TonB-dependent receptor, plug domain"/>
    <property type="match status" value="1"/>
</dbReference>
<dbReference type="Pfam" id="PF00593">
    <property type="entry name" value="TonB_dep_Rec_b-barrel"/>
    <property type="match status" value="1"/>
</dbReference>
<evidence type="ECO:0000256" key="5">
    <source>
        <dbReference type="SAM" id="MobiDB-lite"/>
    </source>
</evidence>
<feature type="region of interest" description="Disordered" evidence="5">
    <location>
        <begin position="29"/>
        <end position="53"/>
    </location>
</feature>
<dbReference type="RefSeq" id="WP_211927944.1">
    <property type="nucleotide sequence ID" value="NZ_JAGQFT020000001.1"/>
</dbReference>
<evidence type="ECO:0000256" key="6">
    <source>
        <dbReference type="SAM" id="SignalP"/>
    </source>
</evidence>
<dbReference type="Proteomes" id="UP000675747">
    <property type="component" value="Unassembled WGS sequence"/>
</dbReference>
<keyword evidence="4" id="KW-0798">TonB box</keyword>
<dbReference type="GO" id="GO:0009279">
    <property type="term" value="C:cell outer membrane"/>
    <property type="evidence" value="ECO:0007669"/>
    <property type="project" value="UniProtKB-SubCell"/>
</dbReference>
<sequence>MKHLQSVPQKRLLTSALLLALAHPAMAQVAQQDTERNEQTVDPAQGAQVQTSASPTTLDAITVTGIRGSLTSSMNLKRDAQGIVDGIVAEDIGKFPDTNLAESLQRISGVSIDRSLGEGSKVTVRGVGPDFNLVLLNGRQMPASNLGGGGAEVSASRAFDFANLASEAISEIQVYKSARASTPAGGIGATLNILTARPLDNPGLHANVGVKAVHDTSYDNVPESIEGDSVTPEISGIFSNTYADGKFGVSLTGSYQERDFGFSQASVANGWAKFQGPFPTEGSEVTNPPEAGDIYSRPQNTGYSVNSVQRQRTNGQLTLQYAPTERVTTTLDYTYAENKIQQQRSELSVWFNWGPGETAWTDGPVAAPNYYSEYIPSATGDVAMGGAQIATVNELDSLGFNVEWEVTDSLDLEFDYHDSTAESRPDSPYGSAGVLSAAAFVRGNTGVDYSGDLPIVNYDLPSGVSELSPSQALVTGSVFHNTYTRSDIEQSQLKGRFEFGDYSGLDFGVAFTEVDNRTAHGYMQRDTWGGVGTPDDYDDSIWTIDDMSQYFDAFSGHDDPNFSSRFLVFDFDALRDRAVELTGRDDWYRAPDTFTEDLRTNEKSRSAFLQYTTTFDWQMPLHVAAGMRYEQTDVTSSALVPTATGIEWGSANELNVVYGDASFTELEGDYDYWLPNLDLSLDITDQLVLRGSAGRTIGRPGWRDIQGGQTLAQIVRVDGGDGSQGNPGLEPLLSDNYDLSLEWYYGEGSYVSVGYFRKNIDNYVGVTQIQDTPFNLNTPVGGDYWNAALASGCLESDRVCIRNYILRNFDGQPGVDYTGDNANGEATGIITGQPGDPIANFDITVPANQQSASLDGWEFNVQHVFGDSGFGLSANYTIVDSGLVYDNEDIGEQFALEGLSDSANLVGFYDKGPWQVRLAYNWRDEFLSGRFDGQGPNPAYTEEYGQLDANVSYQFNDRLTLALEGINLTDETIRVHGRHENQVLWATQNGPRYMVGLRYKFF</sequence>
<keyword evidence="6" id="KW-0732">Signal</keyword>
<evidence type="ECO:0000313" key="9">
    <source>
        <dbReference type="EMBL" id="MBR0564079.1"/>
    </source>
</evidence>
<accession>A0A8J7VW81</accession>
<evidence type="ECO:0000313" key="10">
    <source>
        <dbReference type="EMBL" id="MBS7455567.1"/>
    </source>
</evidence>
<comment type="caution">
    <text evidence="9">The sequence shown here is derived from an EMBL/GenBank/DDBJ whole genome shotgun (WGS) entry which is preliminary data.</text>
</comment>
<feature type="signal peptide" evidence="6">
    <location>
        <begin position="1"/>
        <end position="27"/>
    </location>
</feature>
<dbReference type="SUPFAM" id="SSF56935">
    <property type="entry name" value="Porins"/>
    <property type="match status" value="1"/>
</dbReference>
<comment type="subcellular location">
    <subcellularLocation>
        <location evidence="1 4">Cell outer membrane</location>
    </subcellularLocation>
</comment>
<feature type="chain" id="PRO_5042774289" evidence="6">
    <location>
        <begin position="28"/>
        <end position="1002"/>
    </location>
</feature>
<evidence type="ECO:0000313" key="11">
    <source>
        <dbReference type="Proteomes" id="UP000675747"/>
    </source>
</evidence>
<dbReference type="InterPro" id="IPR012910">
    <property type="entry name" value="Plug_dom"/>
</dbReference>
<dbReference type="Pfam" id="PF07715">
    <property type="entry name" value="Plug"/>
    <property type="match status" value="1"/>
</dbReference>
<gene>
    <name evidence="10" type="ORF">KB893_000255</name>
    <name evidence="9" type="ORF">KB893_16450</name>
</gene>
<dbReference type="PANTHER" id="PTHR40980:SF3">
    <property type="entry name" value="TONB-DEPENDENT RECEPTOR-LIKE BETA-BARREL DOMAIN-CONTAINING PROTEIN"/>
    <property type="match status" value="1"/>
</dbReference>
<reference evidence="9" key="2">
    <citation type="submission" date="2021-04" db="EMBL/GenBank/DDBJ databases">
        <authorList>
            <person name="Karlyshev A.V."/>
        </authorList>
    </citation>
    <scope>NUCLEOTIDE SEQUENCE</scope>
    <source>
        <strain evidence="9">LMG 29479</strain>
    </source>
</reference>
<dbReference type="InterPro" id="IPR037066">
    <property type="entry name" value="Plug_dom_sf"/>
</dbReference>